<dbReference type="SUPFAM" id="SSF52047">
    <property type="entry name" value="RNI-like"/>
    <property type="match status" value="1"/>
</dbReference>
<dbReference type="EMBL" id="MCFF01000003">
    <property type="protein sequence ID" value="ORZ28058.1"/>
    <property type="molecule type" value="Genomic_DNA"/>
</dbReference>
<comment type="caution">
    <text evidence="1">The sequence shown here is derived from an EMBL/GenBank/DDBJ whole genome shotgun (WGS) entry which is preliminary data.</text>
</comment>
<dbReference type="GeneID" id="33564735"/>
<evidence type="ECO:0000313" key="1">
    <source>
        <dbReference type="EMBL" id="ORZ28058.1"/>
    </source>
</evidence>
<dbReference type="OrthoDB" id="2394332at2759"/>
<sequence>MEAQEVQNPFLIPNIVKTLGRHVSRSQLLVFLRVCRTWHIALEPLVWHTLALQNQPCNFTPKQATPTLLLRNRHHIRHFHQVGSNSLLEPLAFSTRQPLMLLTSISVSILSPEILMITQHNIETLTSFSCRSNRMRKDQEAQDLWCRHLFHILGMAPHLAELALGPVTLLDPPKNLFNKVCKTVKRLELDRIKVTDRSLYSDSVDPEDISMSTFVSLEALILIWNDFPPQCQLELVRKAPKLKSINWRRGTKLLTESWLSGSLAVPVSLNRLDIGNSHIEDADMARVIAMLPTLEALGARSTPFGTQSALQLIADQRDKMLELDLMDCKDLGSKMIQRMLASMPRLKIFRAANVEAIDIARSFYATKTGAILTSWACLSIEELELVIADLCHSQNAWHEEMQSLVFQQLSMLGRIRVLALRASPVLSAEDNHLLELTLESGLRWLASLKRLYELDLGNMPIRMSSEEVMWMVKECPQLRTLSGNVISAVRKSSQLKQELKILRPEIKIVE</sequence>
<organism evidence="1 2">
    <name type="scientific">Lobosporangium transversale</name>
    <dbReference type="NCBI Taxonomy" id="64571"/>
    <lineage>
        <taxon>Eukaryota</taxon>
        <taxon>Fungi</taxon>
        <taxon>Fungi incertae sedis</taxon>
        <taxon>Mucoromycota</taxon>
        <taxon>Mortierellomycotina</taxon>
        <taxon>Mortierellomycetes</taxon>
        <taxon>Mortierellales</taxon>
        <taxon>Mortierellaceae</taxon>
        <taxon>Lobosporangium</taxon>
    </lineage>
</organism>
<dbReference type="Gene3D" id="3.80.10.10">
    <property type="entry name" value="Ribonuclease Inhibitor"/>
    <property type="match status" value="2"/>
</dbReference>
<name>A0A1Y2H0J0_9FUNG</name>
<reference evidence="1 2" key="1">
    <citation type="submission" date="2016-07" db="EMBL/GenBank/DDBJ databases">
        <title>Pervasive Adenine N6-methylation of Active Genes in Fungi.</title>
        <authorList>
            <consortium name="DOE Joint Genome Institute"/>
            <person name="Mondo S.J."/>
            <person name="Dannebaum R.O."/>
            <person name="Kuo R.C."/>
            <person name="Labutti K."/>
            <person name="Haridas S."/>
            <person name="Kuo A."/>
            <person name="Salamov A."/>
            <person name="Ahrendt S.R."/>
            <person name="Lipzen A."/>
            <person name="Sullivan W."/>
            <person name="Andreopoulos W.B."/>
            <person name="Clum A."/>
            <person name="Lindquist E."/>
            <person name="Daum C."/>
            <person name="Ramamoorthy G.K."/>
            <person name="Gryganskyi A."/>
            <person name="Culley D."/>
            <person name="Magnuson J.K."/>
            <person name="James T.Y."/>
            <person name="O'Malley M.A."/>
            <person name="Stajich J.E."/>
            <person name="Spatafora J.W."/>
            <person name="Visel A."/>
            <person name="Grigoriev I.V."/>
        </authorList>
    </citation>
    <scope>NUCLEOTIDE SEQUENCE [LARGE SCALE GENOMIC DNA]</scope>
    <source>
        <strain evidence="1 2">NRRL 3116</strain>
    </source>
</reference>
<accession>A0A1Y2H0J0</accession>
<dbReference type="RefSeq" id="XP_021885761.1">
    <property type="nucleotide sequence ID" value="XM_022022891.1"/>
</dbReference>
<gene>
    <name evidence="1" type="ORF">BCR41DRAFT_346461</name>
</gene>
<proteinExistence type="predicted"/>
<evidence type="ECO:0000313" key="2">
    <source>
        <dbReference type="Proteomes" id="UP000193648"/>
    </source>
</evidence>
<keyword evidence="2" id="KW-1185">Reference proteome</keyword>
<dbReference type="AlphaFoldDB" id="A0A1Y2H0J0"/>
<evidence type="ECO:0008006" key="3">
    <source>
        <dbReference type="Google" id="ProtNLM"/>
    </source>
</evidence>
<dbReference type="InterPro" id="IPR032675">
    <property type="entry name" value="LRR_dom_sf"/>
</dbReference>
<dbReference type="InParanoid" id="A0A1Y2H0J0"/>
<dbReference type="Proteomes" id="UP000193648">
    <property type="component" value="Unassembled WGS sequence"/>
</dbReference>
<protein>
    <recommendedName>
        <fullName evidence="3">F-box domain-containing protein</fullName>
    </recommendedName>
</protein>